<gene>
    <name evidence="2" type="ORF">CDEB00056_LOCUS16729</name>
</gene>
<name>A0A7S3QC40_9STRA</name>
<accession>A0A7S3QC40</accession>
<feature type="region of interest" description="Disordered" evidence="1">
    <location>
        <begin position="67"/>
        <end position="95"/>
    </location>
</feature>
<dbReference type="AlphaFoldDB" id="A0A7S3QC40"/>
<protein>
    <submittedName>
        <fullName evidence="2">Uncharacterized protein</fullName>
    </submittedName>
</protein>
<proteinExistence type="predicted"/>
<dbReference type="EMBL" id="HBIO01021707">
    <property type="protein sequence ID" value="CAE0471876.1"/>
    <property type="molecule type" value="Transcribed_RNA"/>
</dbReference>
<feature type="region of interest" description="Disordered" evidence="1">
    <location>
        <begin position="239"/>
        <end position="260"/>
    </location>
</feature>
<feature type="compositionally biased region" description="Low complexity" evidence="1">
    <location>
        <begin position="76"/>
        <end position="92"/>
    </location>
</feature>
<sequence>MMFDGIRFCIFLDGWDMLQPQQKEQTPTHEDQDQNQDRGYADIIDLPSLHMFRRGCNDGQILFQRYGGRIDKRNSNDNNTNTNTNTNGENQNQSQAKSYIVDEVGDTKTKIKPNINTKTINKMKAMNEIGKFAVAQKKIILAEDKVLVQQLALASGDDSGDGDHGSNDYTGTLTLLEKTRMELAAAEMKAIELINKTVAANPPKALMAVIAPDTRIDRQSHTGMLVGGWSGEKDAFRSDDFKKSGGAPCPKEFTKKVGLR</sequence>
<reference evidence="2" key="1">
    <citation type="submission" date="2021-01" db="EMBL/GenBank/DDBJ databases">
        <authorList>
            <person name="Corre E."/>
            <person name="Pelletier E."/>
            <person name="Niang G."/>
            <person name="Scheremetjew M."/>
            <person name="Finn R."/>
            <person name="Kale V."/>
            <person name="Holt S."/>
            <person name="Cochrane G."/>
            <person name="Meng A."/>
            <person name="Brown T."/>
            <person name="Cohen L."/>
        </authorList>
    </citation>
    <scope>NUCLEOTIDE SEQUENCE</scope>
    <source>
        <strain evidence="2">MM31A-1</strain>
    </source>
</reference>
<organism evidence="2">
    <name type="scientific">Chaetoceros debilis</name>
    <dbReference type="NCBI Taxonomy" id="122233"/>
    <lineage>
        <taxon>Eukaryota</taxon>
        <taxon>Sar</taxon>
        <taxon>Stramenopiles</taxon>
        <taxon>Ochrophyta</taxon>
        <taxon>Bacillariophyta</taxon>
        <taxon>Coscinodiscophyceae</taxon>
        <taxon>Chaetocerotophycidae</taxon>
        <taxon>Chaetocerotales</taxon>
        <taxon>Chaetocerotaceae</taxon>
        <taxon>Chaetoceros</taxon>
    </lineage>
</organism>
<evidence type="ECO:0000256" key="1">
    <source>
        <dbReference type="SAM" id="MobiDB-lite"/>
    </source>
</evidence>
<evidence type="ECO:0000313" key="2">
    <source>
        <dbReference type="EMBL" id="CAE0471876.1"/>
    </source>
</evidence>